<keyword evidence="2" id="KW-1185">Reference proteome</keyword>
<accession>A0A0C3QFX4</accession>
<protein>
    <submittedName>
        <fullName evidence="1">Uncharacterized protein</fullName>
    </submittedName>
</protein>
<dbReference type="EMBL" id="KN823048">
    <property type="protein sequence ID" value="KIO25116.1"/>
    <property type="molecule type" value="Genomic_DNA"/>
</dbReference>
<evidence type="ECO:0000313" key="2">
    <source>
        <dbReference type="Proteomes" id="UP000054248"/>
    </source>
</evidence>
<reference evidence="1 2" key="1">
    <citation type="submission" date="2014-04" db="EMBL/GenBank/DDBJ databases">
        <authorList>
            <consortium name="DOE Joint Genome Institute"/>
            <person name="Kuo A."/>
            <person name="Girlanda M."/>
            <person name="Perotto S."/>
            <person name="Kohler A."/>
            <person name="Nagy L.G."/>
            <person name="Floudas D."/>
            <person name="Copeland A."/>
            <person name="Barry K.W."/>
            <person name="Cichocki N."/>
            <person name="Veneault-Fourrey C."/>
            <person name="LaButti K."/>
            <person name="Lindquist E.A."/>
            <person name="Lipzen A."/>
            <person name="Lundell T."/>
            <person name="Morin E."/>
            <person name="Murat C."/>
            <person name="Sun H."/>
            <person name="Tunlid A."/>
            <person name="Henrissat B."/>
            <person name="Grigoriev I.V."/>
            <person name="Hibbett D.S."/>
            <person name="Martin F."/>
            <person name="Nordberg H.P."/>
            <person name="Cantor M.N."/>
            <person name="Hua S.X."/>
        </authorList>
    </citation>
    <scope>NUCLEOTIDE SEQUENCE [LARGE SCALE GENOMIC DNA]</scope>
    <source>
        <strain evidence="1 2">MUT 4182</strain>
    </source>
</reference>
<sequence>MVHSRFNSPSFGTREQPTLTISMWRGTSSWIGSLRPMIEYEALFKIRATQGVERIQFIGPKQAEGMLAVTWNEEASQPMWG</sequence>
<proteinExistence type="predicted"/>
<evidence type="ECO:0000313" key="1">
    <source>
        <dbReference type="EMBL" id="KIO25116.1"/>
    </source>
</evidence>
<dbReference type="Proteomes" id="UP000054248">
    <property type="component" value="Unassembled WGS sequence"/>
</dbReference>
<organism evidence="1 2">
    <name type="scientific">Tulasnella calospora MUT 4182</name>
    <dbReference type="NCBI Taxonomy" id="1051891"/>
    <lineage>
        <taxon>Eukaryota</taxon>
        <taxon>Fungi</taxon>
        <taxon>Dikarya</taxon>
        <taxon>Basidiomycota</taxon>
        <taxon>Agaricomycotina</taxon>
        <taxon>Agaricomycetes</taxon>
        <taxon>Cantharellales</taxon>
        <taxon>Tulasnellaceae</taxon>
        <taxon>Tulasnella</taxon>
    </lineage>
</organism>
<name>A0A0C3QFX4_9AGAM</name>
<reference evidence="2" key="2">
    <citation type="submission" date="2015-01" db="EMBL/GenBank/DDBJ databases">
        <title>Evolutionary Origins and Diversification of the Mycorrhizal Mutualists.</title>
        <authorList>
            <consortium name="DOE Joint Genome Institute"/>
            <consortium name="Mycorrhizal Genomics Consortium"/>
            <person name="Kohler A."/>
            <person name="Kuo A."/>
            <person name="Nagy L.G."/>
            <person name="Floudas D."/>
            <person name="Copeland A."/>
            <person name="Barry K.W."/>
            <person name="Cichocki N."/>
            <person name="Veneault-Fourrey C."/>
            <person name="LaButti K."/>
            <person name="Lindquist E.A."/>
            <person name="Lipzen A."/>
            <person name="Lundell T."/>
            <person name="Morin E."/>
            <person name="Murat C."/>
            <person name="Riley R."/>
            <person name="Ohm R."/>
            <person name="Sun H."/>
            <person name="Tunlid A."/>
            <person name="Henrissat B."/>
            <person name="Grigoriev I.V."/>
            <person name="Hibbett D.S."/>
            <person name="Martin F."/>
        </authorList>
    </citation>
    <scope>NUCLEOTIDE SEQUENCE [LARGE SCALE GENOMIC DNA]</scope>
    <source>
        <strain evidence="2">MUT 4182</strain>
    </source>
</reference>
<gene>
    <name evidence="1" type="ORF">M407DRAFT_244191</name>
</gene>
<dbReference type="AlphaFoldDB" id="A0A0C3QFX4"/>
<dbReference type="HOGENOM" id="CLU_2591527_0_0_1"/>